<proteinExistence type="predicted"/>
<dbReference type="Proteomes" id="UP001055811">
    <property type="component" value="Linkage Group LG05"/>
</dbReference>
<comment type="caution">
    <text evidence="1">The sequence shown here is derived from an EMBL/GenBank/DDBJ whole genome shotgun (WGS) entry which is preliminary data.</text>
</comment>
<evidence type="ECO:0000313" key="2">
    <source>
        <dbReference type="Proteomes" id="UP001055811"/>
    </source>
</evidence>
<evidence type="ECO:0000313" key="1">
    <source>
        <dbReference type="EMBL" id="KAI3740493.1"/>
    </source>
</evidence>
<reference evidence="1 2" key="2">
    <citation type="journal article" date="2022" name="Mol. Ecol. Resour.">
        <title>The genomes of chicory, endive, great burdock and yacon provide insights into Asteraceae paleo-polyploidization history and plant inulin production.</title>
        <authorList>
            <person name="Fan W."/>
            <person name="Wang S."/>
            <person name="Wang H."/>
            <person name="Wang A."/>
            <person name="Jiang F."/>
            <person name="Liu H."/>
            <person name="Zhao H."/>
            <person name="Xu D."/>
            <person name="Zhang Y."/>
        </authorList>
    </citation>
    <scope>NUCLEOTIDE SEQUENCE [LARGE SCALE GENOMIC DNA]</scope>
    <source>
        <strain evidence="2">cv. Punajuju</strain>
        <tissue evidence="1">Leaves</tissue>
    </source>
</reference>
<reference evidence="2" key="1">
    <citation type="journal article" date="2022" name="Mol. Ecol. Resour.">
        <title>The genomes of chicory, endive, great burdock and yacon provide insights into Asteraceae palaeo-polyploidization history and plant inulin production.</title>
        <authorList>
            <person name="Fan W."/>
            <person name="Wang S."/>
            <person name="Wang H."/>
            <person name="Wang A."/>
            <person name="Jiang F."/>
            <person name="Liu H."/>
            <person name="Zhao H."/>
            <person name="Xu D."/>
            <person name="Zhang Y."/>
        </authorList>
    </citation>
    <scope>NUCLEOTIDE SEQUENCE [LARGE SCALE GENOMIC DNA]</scope>
    <source>
        <strain evidence="2">cv. Punajuju</strain>
    </source>
</reference>
<sequence>MAATSYHIASTTPHQRVRLTSPSICRRHTSPSMNNLLEIKTPKAAIITNVDGCVPDGHRHREGRLFKI</sequence>
<organism evidence="1 2">
    <name type="scientific">Cichorium intybus</name>
    <name type="common">Chicory</name>
    <dbReference type="NCBI Taxonomy" id="13427"/>
    <lineage>
        <taxon>Eukaryota</taxon>
        <taxon>Viridiplantae</taxon>
        <taxon>Streptophyta</taxon>
        <taxon>Embryophyta</taxon>
        <taxon>Tracheophyta</taxon>
        <taxon>Spermatophyta</taxon>
        <taxon>Magnoliopsida</taxon>
        <taxon>eudicotyledons</taxon>
        <taxon>Gunneridae</taxon>
        <taxon>Pentapetalae</taxon>
        <taxon>asterids</taxon>
        <taxon>campanulids</taxon>
        <taxon>Asterales</taxon>
        <taxon>Asteraceae</taxon>
        <taxon>Cichorioideae</taxon>
        <taxon>Cichorieae</taxon>
        <taxon>Cichoriinae</taxon>
        <taxon>Cichorium</taxon>
    </lineage>
</organism>
<protein>
    <submittedName>
        <fullName evidence="1">Uncharacterized protein</fullName>
    </submittedName>
</protein>
<keyword evidence="2" id="KW-1185">Reference proteome</keyword>
<accession>A0ACB9D269</accession>
<name>A0ACB9D269_CICIN</name>
<gene>
    <name evidence="1" type="ORF">L2E82_30943</name>
</gene>
<dbReference type="EMBL" id="CM042013">
    <property type="protein sequence ID" value="KAI3740493.1"/>
    <property type="molecule type" value="Genomic_DNA"/>
</dbReference>